<dbReference type="GO" id="GO:0032259">
    <property type="term" value="P:methylation"/>
    <property type="evidence" value="ECO:0007669"/>
    <property type="project" value="UniProtKB-KW"/>
</dbReference>
<keyword evidence="1" id="KW-0479">Metal-binding</keyword>
<organism evidence="6">
    <name type="scientific">Amblyomma aureolatum</name>
    <dbReference type="NCBI Taxonomy" id="187763"/>
    <lineage>
        <taxon>Eukaryota</taxon>
        <taxon>Metazoa</taxon>
        <taxon>Ecdysozoa</taxon>
        <taxon>Arthropoda</taxon>
        <taxon>Chelicerata</taxon>
        <taxon>Arachnida</taxon>
        <taxon>Acari</taxon>
        <taxon>Parasitiformes</taxon>
        <taxon>Ixodida</taxon>
        <taxon>Ixodoidea</taxon>
        <taxon>Ixodidae</taxon>
        <taxon>Amblyomminae</taxon>
        <taxon>Amblyomma</taxon>
    </lineage>
</organism>
<reference evidence="6" key="1">
    <citation type="journal article" date="2017" name="Front. Cell. Infect. Microbiol.">
        <title>The Distinct Transcriptional Response of the Midgut of Amblyomma sculptum and Amblyomma aureolatum Ticks to Rickettsia rickettsii Correlates to Their Differences in Susceptibility to Infection.</title>
        <authorList>
            <person name="Martins L.A."/>
            <person name="Galletti M.F.B.M."/>
            <person name="Ribeiro J.M."/>
            <person name="Fujita A."/>
            <person name="Costa F.B."/>
            <person name="Labruna M.B."/>
            <person name="Daffre S."/>
            <person name="Fogaca A.C."/>
        </authorList>
    </citation>
    <scope>NUCLEOTIDE SEQUENCE</scope>
</reference>
<dbReference type="GO" id="GO:0005634">
    <property type="term" value="C:nucleus"/>
    <property type="evidence" value="ECO:0007669"/>
    <property type="project" value="TreeGrafter"/>
</dbReference>
<dbReference type="InterPro" id="IPR002893">
    <property type="entry name" value="Znf_MYND"/>
</dbReference>
<sequence length="414" mass="46755">MLTYKPGDLIVSSMPFAYVVDPLNGAGMVCDFCFKRCDSLKSCSRCRVAHYCNKFCQASALSEHLPECCYFEEVFPDIPDVTVRLLTRIVYKLQKERMKDCKEMVQGHMRTLEDMESHANEIINDPVTLPKFHAAWATVKYILGEENVPPLLDGLEIFGRMVINRFCITDNELKSVGQGLYIGASIFDHSCDPDAAYVFEGTRLTVRATRSLSVNSVREIYICYVDKLMLKEDRIAALQRQYYFTCNCAFCQKDAREPLSEKWSGLTECVRNLQLELDKAENKGDVERIASRCREIMECQGKELPDNDAAKVEALLLAFQCGARLSTYAEAIGYALQVMEVMRTSYGMYSPIYGLHLLHIGRLYNASGNNVSAENFLQMASSSLAVSHGTTHATYRELQQLRKSNRRGIPGGCK</sequence>
<proteinExistence type="evidence at transcript level"/>
<dbReference type="GO" id="GO:0008270">
    <property type="term" value="F:zinc ion binding"/>
    <property type="evidence" value="ECO:0007669"/>
    <property type="project" value="UniProtKB-KW"/>
</dbReference>
<keyword evidence="6" id="KW-0489">Methyltransferase</keyword>
<dbReference type="InterPro" id="IPR011990">
    <property type="entry name" value="TPR-like_helical_dom_sf"/>
</dbReference>
<dbReference type="PROSITE" id="PS50865">
    <property type="entry name" value="ZF_MYND_2"/>
    <property type="match status" value="1"/>
</dbReference>
<evidence type="ECO:0000256" key="4">
    <source>
        <dbReference type="PROSITE-ProRule" id="PRU00134"/>
    </source>
</evidence>
<evidence type="ECO:0000256" key="1">
    <source>
        <dbReference type="ARBA" id="ARBA00022723"/>
    </source>
</evidence>
<dbReference type="PANTHER" id="PTHR12197">
    <property type="entry name" value="HISTONE-LYSINE N-METHYLTRANSFERASE SMYD"/>
    <property type="match status" value="1"/>
</dbReference>
<protein>
    <submittedName>
        <fullName evidence="6">Putative histone-lysine n-methyltransferase smyd3 isoform x4</fullName>
    </submittedName>
</protein>
<keyword evidence="3" id="KW-0862">Zinc</keyword>
<evidence type="ECO:0000256" key="3">
    <source>
        <dbReference type="ARBA" id="ARBA00022833"/>
    </source>
</evidence>
<dbReference type="PANTHER" id="PTHR12197:SF251">
    <property type="entry name" value="EG:BACR7C10.4 PROTEIN"/>
    <property type="match status" value="1"/>
</dbReference>
<dbReference type="Pfam" id="PF01753">
    <property type="entry name" value="zf-MYND"/>
    <property type="match status" value="1"/>
</dbReference>
<dbReference type="Gene3D" id="2.170.270.10">
    <property type="entry name" value="SET domain"/>
    <property type="match status" value="1"/>
</dbReference>
<accession>A0A1E1X839</accession>
<dbReference type="InterPro" id="IPR046341">
    <property type="entry name" value="SET_dom_sf"/>
</dbReference>
<feature type="domain" description="MYND-type" evidence="5">
    <location>
        <begin position="30"/>
        <end position="68"/>
    </location>
</feature>
<dbReference type="AlphaFoldDB" id="A0A1E1X839"/>
<name>A0A1E1X839_9ACAR</name>
<keyword evidence="2 4" id="KW-0863">Zinc-finger</keyword>
<dbReference type="GO" id="GO:0008168">
    <property type="term" value="F:methyltransferase activity"/>
    <property type="evidence" value="ECO:0007669"/>
    <property type="project" value="UniProtKB-KW"/>
</dbReference>
<dbReference type="EMBL" id="GFAC01003763">
    <property type="protein sequence ID" value="JAT95425.1"/>
    <property type="molecule type" value="mRNA"/>
</dbReference>
<evidence type="ECO:0000259" key="5">
    <source>
        <dbReference type="PROSITE" id="PS50865"/>
    </source>
</evidence>
<keyword evidence="6" id="KW-0808">Transferase</keyword>
<dbReference type="SUPFAM" id="SSF82199">
    <property type="entry name" value="SET domain"/>
    <property type="match status" value="1"/>
</dbReference>
<dbReference type="Gene3D" id="1.10.220.160">
    <property type="match status" value="1"/>
</dbReference>
<dbReference type="Gene3D" id="1.25.40.10">
    <property type="entry name" value="Tetratricopeptide repeat domain"/>
    <property type="match status" value="1"/>
</dbReference>
<dbReference type="InterPro" id="IPR050869">
    <property type="entry name" value="H3K4_H4K5_MeTrfase"/>
</dbReference>
<evidence type="ECO:0000256" key="2">
    <source>
        <dbReference type="ARBA" id="ARBA00022771"/>
    </source>
</evidence>
<dbReference type="Gene3D" id="6.10.140.2220">
    <property type="match status" value="1"/>
</dbReference>
<evidence type="ECO:0000313" key="6">
    <source>
        <dbReference type="EMBL" id="JAT95425.1"/>
    </source>
</evidence>